<dbReference type="PROSITE" id="PS51257">
    <property type="entry name" value="PROKAR_LIPOPROTEIN"/>
    <property type="match status" value="1"/>
</dbReference>
<evidence type="ECO:0000256" key="1">
    <source>
        <dbReference type="ARBA" id="ARBA00001526"/>
    </source>
</evidence>
<dbReference type="EC" id="3.5.2.6" evidence="3"/>
<dbReference type="PANTHER" id="PTHR30627">
    <property type="entry name" value="PEPTIDOGLYCAN D,D-TRANSPEPTIDASE"/>
    <property type="match status" value="1"/>
</dbReference>
<dbReference type="STRING" id="37658.SAMN05661086_03356"/>
<dbReference type="GO" id="GO:0005886">
    <property type="term" value="C:plasma membrane"/>
    <property type="evidence" value="ECO:0007669"/>
    <property type="project" value="TreeGrafter"/>
</dbReference>
<dbReference type="OrthoDB" id="9762883at2"/>
<evidence type="ECO:0000313" key="9">
    <source>
        <dbReference type="Proteomes" id="UP000199659"/>
    </source>
</evidence>
<protein>
    <recommendedName>
        <fullName evidence="3">beta-lactamase</fullName>
        <ecNumber evidence="3">3.5.2.6</ecNumber>
    </recommendedName>
</protein>
<proteinExistence type="inferred from homology"/>
<sequence>MTRKLFCVLVLLSVLLCGCSERNKLGENDILSQAEEPIENSTTEVETEMQEQEDEIIEIDVDYSEDFKDINGCAVVLDEQKNQVYLYQDEMCKTEVSPYSSFKIISTLMGLHNNVIDNQNSHMLYDDSINYPIEEWNTDINLAEAFRTSCIWYFRQVLNSVGQDKVAKELTLLGFGNCDCSEWNGNAVNPLPDLNGFWIDSTLKISPYEWVMVLKDILEGNSIYGKMGTGLNGKAWFVGWAEGRDKCKLLAIYLDDSKNANNINGKKAREIAGNILENLIEED</sequence>
<keyword evidence="9" id="KW-1185">Reference proteome</keyword>
<name>A0A1I6LKL5_9FIRM</name>
<keyword evidence="5" id="KW-0378">Hydrolase</keyword>
<dbReference type="PANTHER" id="PTHR30627:SF6">
    <property type="entry name" value="BETA-LACTAMASE YBXI-RELATED"/>
    <property type="match status" value="1"/>
</dbReference>
<dbReference type="Pfam" id="PF00905">
    <property type="entry name" value="Transpeptidase"/>
    <property type="match status" value="1"/>
</dbReference>
<accession>A0A1I6LKL5</accession>
<dbReference type="SUPFAM" id="SSF56601">
    <property type="entry name" value="beta-lactamase/transpeptidase-like"/>
    <property type="match status" value="1"/>
</dbReference>
<comment type="catalytic activity">
    <reaction evidence="1">
        <text>a beta-lactam + H2O = a substituted beta-amino acid</text>
        <dbReference type="Rhea" id="RHEA:20401"/>
        <dbReference type="ChEBI" id="CHEBI:15377"/>
        <dbReference type="ChEBI" id="CHEBI:35627"/>
        <dbReference type="ChEBI" id="CHEBI:140347"/>
        <dbReference type="EC" id="3.5.2.6"/>
    </reaction>
</comment>
<dbReference type="GO" id="GO:0071555">
    <property type="term" value="P:cell wall organization"/>
    <property type="evidence" value="ECO:0007669"/>
    <property type="project" value="TreeGrafter"/>
</dbReference>
<dbReference type="GO" id="GO:0008658">
    <property type="term" value="F:penicillin binding"/>
    <property type="evidence" value="ECO:0007669"/>
    <property type="project" value="InterPro"/>
</dbReference>
<evidence type="ECO:0000256" key="2">
    <source>
        <dbReference type="ARBA" id="ARBA00007898"/>
    </source>
</evidence>
<dbReference type="RefSeq" id="WP_092563431.1">
    <property type="nucleotide sequence ID" value="NZ_FOYZ01000017.1"/>
</dbReference>
<evidence type="ECO:0000313" key="8">
    <source>
        <dbReference type="EMBL" id="SFS03933.1"/>
    </source>
</evidence>
<dbReference type="AlphaFoldDB" id="A0A1I6LKL5"/>
<gene>
    <name evidence="8" type="ORF">SAMN05661086_03356</name>
</gene>
<organism evidence="8 9">
    <name type="scientific">Anaeromicropila populeti</name>
    <dbReference type="NCBI Taxonomy" id="37658"/>
    <lineage>
        <taxon>Bacteria</taxon>
        <taxon>Bacillati</taxon>
        <taxon>Bacillota</taxon>
        <taxon>Clostridia</taxon>
        <taxon>Lachnospirales</taxon>
        <taxon>Lachnospiraceae</taxon>
        <taxon>Anaeromicropila</taxon>
    </lineage>
</organism>
<dbReference type="InterPro" id="IPR001460">
    <property type="entry name" value="PCN-bd_Tpept"/>
</dbReference>
<evidence type="ECO:0000256" key="4">
    <source>
        <dbReference type="ARBA" id="ARBA00022729"/>
    </source>
</evidence>
<evidence type="ECO:0000256" key="5">
    <source>
        <dbReference type="ARBA" id="ARBA00022801"/>
    </source>
</evidence>
<dbReference type="Gene3D" id="3.40.710.10">
    <property type="entry name" value="DD-peptidase/beta-lactamase superfamily"/>
    <property type="match status" value="2"/>
</dbReference>
<keyword evidence="4" id="KW-0732">Signal</keyword>
<evidence type="ECO:0000259" key="7">
    <source>
        <dbReference type="Pfam" id="PF00905"/>
    </source>
</evidence>
<reference evidence="8 9" key="1">
    <citation type="submission" date="2016-10" db="EMBL/GenBank/DDBJ databases">
        <authorList>
            <person name="de Groot N.N."/>
        </authorList>
    </citation>
    <scope>NUCLEOTIDE SEQUENCE [LARGE SCALE GENOMIC DNA]</scope>
    <source>
        <strain evidence="8 9">743A</strain>
    </source>
</reference>
<feature type="domain" description="Penicillin-binding protein transpeptidase" evidence="7">
    <location>
        <begin position="72"/>
        <end position="219"/>
    </location>
</feature>
<comment type="similarity">
    <text evidence="2">Belongs to the class-D beta-lactamase family.</text>
</comment>
<dbReference type="InterPro" id="IPR050515">
    <property type="entry name" value="Beta-lactam/transpept"/>
</dbReference>
<dbReference type="GO" id="GO:0046677">
    <property type="term" value="P:response to antibiotic"/>
    <property type="evidence" value="ECO:0007669"/>
    <property type="project" value="UniProtKB-KW"/>
</dbReference>
<evidence type="ECO:0000256" key="6">
    <source>
        <dbReference type="ARBA" id="ARBA00023251"/>
    </source>
</evidence>
<dbReference type="InterPro" id="IPR012338">
    <property type="entry name" value="Beta-lactam/transpept-like"/>
</dbReference>
<dbReference type="Proteomes" id="UP000199659">
    <property type="component" value="Unassembled WGS sequence"/>
</dbReference>
<dbReference type="EMBL" id="FOYZ01000017">
    <property type="protein sequence ID" value="SFS03933.1"/>
    <property type="molecule type" value="Genomic_DNA"/>
</dbReference>
<keyword evidence="6" id="KW-0046">Antibiotic resistance</keyword>
<dbReference type="GO" id="GO:0008800">
    <property type="term" value="F:beta-lactamase activity"/>
    <property type="evidence" value="ECO:0007669"/>
    <property type="project" value="UniProtKB-EC"/>
</dbReference>
<evidence type="ECO:0000256" key="3">
    <source>
        <dbReference type="ARBA" id="ARBA00012865"/>
    </source>
</evidence>